<sequence length="207" mass="23801">MRGSLSRLRAGKISAERIPKYLLWAEAYPGEEEPFLLANGEELGIMIFATDRDLHLAAHSDVIVCDATFKTSPNNASQALLGLHARMFNKDNEYEWFTFAFAPMRKLSSSYEFIYKTLREAWIRLECDIDKPKFRVEFEKVQINAISCISGPEKVSGPNHTTKWLPYSPETAQPIRLQQPPPYPDRPTCHMRLQDVHFDPIYGVHDE</sequence>
<gene>
    <name evidence="1" type="ORF">L596_014669</name>
</gene>
<keyword evidence="2" id="KW-1185">Reference proteome</keyword>
<reference evidence="1 2" key="1">
    <citation type="journal article" date="2015" name="Genome Biol.">
        <title>Comparative genomics of Steinernema reveals deeply conserved gene regulatory networks.</title>
        <authorList>
            <person name="Dillman A.R."/>
            <person name="Macchietto M."/>
            <person name="Porter C.F."/>
            <person name="Rogers A."/>
            <person name="Williams B."/>
            <person name="Antoshechkin I."/>
            <person name="Lee M.M."/>
            <person name="Goodwin Z."/>
            <person name="Lu X."/>
            <person name="Lewis E.E."/>
            <person name="Goodrich-Blair H."/>
            <person name="Stock S.P."/>
            <person name="Adams B.J."/>
            <person name="Sternberg P.W."/>
            <person name="Mortazavi A."/>
        </authorList>
    </citation>
    <scope>NUCLEOTIDE SEQUENCE [LARGE SCALE GENOMIC DNA]</scope>
    <source>
        <strain evidence="1 2">ALL</strain>
    </source>
</reference>
<organism evidence="1 2">
    <name type="scientific">Steinernema carpocapsae</name>
    <name type="common">Entomopathogenic nematode</name>
    <dbReference type="NCBI Taxonomy" id="34508"/>
    <lineage>
        <taxon>Eukaryota</taxon>
        <taxon>Metazoa</taxon>
        <taxon>Ecdysozoa</taxon>
        <taxon>Nematoda</taxon>
        <taxon>Chromadorea</taxon>
        <taxon>Rhabditida</taxon>
        <taxon>Tylenchina</taxon>
        <taxon>Panagrolaimomorpha</taxon>
        <taxon>Strongyloidoidea</taxon>
        <taxon>Steinernematidae</taxon>
        <taxon>Steinernema</taxon>
    </lineage>
</organism>
<evidence type="ECO:0000313" key="1">
    <source>
        <dbReference type="EMBL" id="TKR80621.1"/>
    </source>
</evidence>
<evidence type="ECO:0000313" key="2">
    <source>
        <dbReference type="Proteomes" id="UP000298663"/>
    </source>
</evidence>
<reference evidence="1 2" key="2">
    <citation type="journal article" date="2019" name="G3 (Bethesda)">
        <title>Hybrid Assembly of the Genome of the Entomopathogenic Nematode Steinernema carpocapsae Identifies the X-Chromosome.</title>
        <authorList>
            <person name="Serra L."/>
            <person name="Macchietto M."/>
            <person name="Macias-Munoz A."/>
            <person name="McGill C.J."/>
            <person name="Rodriguez I.M."/>
            <person name="Rodriguez B."/>
            <person name="Murad R."/>
            <person name="Mortazavi A."/>
        </authorList>
    </citation>
    <scope>NUCLEOTIDE SEQUENCE [LARGE SCALE GENOMIC DNA]</scope>
    <source>
        <strain evidence="1 2">ALL</strain>
    </source>
</reference>
<protein>
    <recommendedName>
        <fullName evidence="3">MULE transposase domain-containing protein</fullName>
    </recommendedName>
</protein>
<dbReference type="Proteomes" id="UP000298663">
    <property type="component" value="Unassembled WGS sequence"/>
</dbReference>
<dbReference type="AlphaFoldDB" id="A0A4U5NDQ1"/>
<proteinExistence type="predicted"/>
<name>A0A4U5NDQ1_STECR</name>
<evidence type="ECO:0008006" key="3">
    <source>
        <dbReference type="Google" id="ProtNLM"/>
    </source>
</evidence>
<accession>A0A4U5NDQ1</accession>
<dbReference type="OrthoDB" id="409956at2759"/>
<comment type="caution">
    <text evidence="1">The sequence shown here is derived from an EMBL/GenBank/DDBJ whole genome shotgun (WGS) entry which is preliminary data.</text>
</comment>
<dbReference type="EMBL" id="AZBU02000004">
    <property type="protein sequence ID" value="TKR80621.1"/>
    <property type="molecule type" value="Genomic_DNA"/>
</dbReference>